<keyword evidence="13" id="KW-1185">Reference proteome</keyword>
<dbReference type="InterPro" id="IPR036890">
    <property type="entry name" value="HATPase_C_sf"/>
</dbReference>
<evidence type="ECO:0000256" key="1">
    <source>
        <dbReference type="ARBA" id="ARBA00004651"/>
    </source>
</evidence>
<dbReference type="RefSeq" id="WP_173034568.1">
    <property type="nucleotide sequence ID" value="NZ_AP022870.1"/>
</dbReference>
<keyword evidence="6 9" id="KW-1133">Transmembrane helix</keyword>
<sequence>MSRFAAYSATWRALLLGRLAVTLAAAGVGVRVVNDPWRLIGVLALITVATAAEFGVQSRWPAVLRWRLLFLWVDAALMIGVLILNEGGVAYFCFGAGWAALAGALLGLRAFPLWIANAGLGLAVAVQLLRMESTTTGMSITAPFVLAFPMIYIVCGFGGAGMTAALTRYIDTSAAAIAATQRSAAASERARLARELHDSVAKTLRGVSFAAVALPSLLRHQPDVAEQLATTVSEGTDAAVREARQLLTGLRLDVPDRPFAESVERIGRAWAEATGILVQISASTVDLPLNARYELARILDEALHNVARHADATMVQVSLHHLEGHVELTIQDNGGGFTVPGDLAKLPAAGHFGIVGMIERAQAAGGTLQVRSGPGMGTTLVARVPSAAAGIAANPPRQRGSR</sequence>
<reference evidence="12 13" key="1">
    <citation type="submission" date="2020-03" db="EMBL/GenBank/DDBJ databases">
        <title>Whole genome shotgun sequence of Phytohabitans flavus NBRC 107702.</title>
        <authorList>
            <person name="Komaki H."/>
            <person name="Tamura T."/>
        </authorList>
    </citation>
    <scope>NUCLEOTIDE SEQUENCE [LARGE SCALE GENOMIC DNA]</scope>
    <source>
        <strain evidence="12 13">NBRC 107702</strain>
    </source>
</reference>
<dbReference type="Gene3D" id="1.20.5.1930">
    <property type="match status" value="1"/>
</dbReference>
<keyword evidence="3" id="KW-0808">Transferase</keyword>
<dbReference type="Proteomes" id="UP000502508">
    <property type="component" value="Chromosome"/>
</dbReference>
<dbReference type="KEGG" id="pfla:Pflav_014110"/>
<proteinExistence type="predicted"/>
<feature type="transmembrane region" description="Helical" evidence="9">
    <location>
        <begin position="142"/>
        <end position="166"/>
    </location>
</feature>
<feature type="transmembrane region" description="Helical" evidence="9">
    <location>
        <begin position="36"/>
        <end position="54"/>
    </location>
</feature>
<dbReference type="GO" id="GO:0046983">
    <property type="term" value="F:protein dimerization activity"/>
    <property type="evidence" value="ECO:0007669"/>
    <property type="project" value="InterPro"/>
</dbReference>
<dbReference type="CDD" id="cd16917">
    <property type="entry name" value="HATPase_UhpB-NarQ-NarX-like"/>
    <property type="match status" value="1"/>
</dbReference>
<dbReference type="PANTHER" id="PTHR24421">
    <property type="entry name" value="NITRATE/NITRITE SENSOR PROTEIN NARX-RELATED"/>
    <property type="match status" value="1"/>
</dbReference>
<dbReference type="InterPro" id="IPR050482">
    <property type="entry name" value="Sensor_HK_TwoCompSys"/>
</dbReference>
<evidence type="ECO:0000256" key="8">
    <source>
        <dbReference type="ARBA" id="ARBA00023136"/>
    </source>
</evidence>
<keyword evidence="7" id="KW-0902">Two-component regulatory system</keyword>
<evidence type="ECO:0000259" key="10">
    <source>
        <dbReference type="Pfam" id="PF02518"/>
    </source>
</evidence>
<dbReference type="Pfam" id="PF02518">
    <property type="entry name" value="HATPase_c"/>
    <property type="match status" value="1"/>
</dbReference>
<feature type="transmembrane region" description="Helical" evidence="9">
    <location>
        <begin position="113"/>
        <end position="130"/>
    </location>
</feature>
<dbReference type="InterPro" id="IPR011712">
    <property type="entry name" value="Sig_transdc_His_kin_sub3_dim/P"/>
</dbReference>
<feature type="domain" description="Signal transduction histidine kinase subgroup 3 dimerisation and phosphoacceptor" evidence="11">
    <location>
        <begin position="188"/>
        <end position="251"/>
    </location>
</feature>
<name>A0A6F8XMJ0_9ACTN</name>
<accession>A0A6F8XMJ0</accession>
<evidence type="ECO:0000256" key="6">
    <source>
        <dbReference type="ARBA" id="ARBA00022989"/>
    </source>
</evidence>
<evidence type="ECO:0000256" key="4">
    <source>
        <dbReference type="ARBA" id="ARBA00022692"/>
    </source>
</evidence>
<reference evidence="12 13" key="2">
    <citation type="submission" date="2020-03" db="EMBL/GenBank/DDBJ databases">
        <authorList>
            <person name="Ichikawa N."/>
            <person name="Kimura A."/>
            <person name="Kitahashi Y."/>
            <person name="Uohara A."/>
        </authorList>
    </citation>
    <scope>NUCLEOTIDE SEQUENCE [LARGE SCALE GENOMIC DNA]</scope>
    <source>
        <strain evidence="12 13">NBRC 107702</strain>
    </source>
</reference>
<evidence type="ECO:0000256" key="7">
    <source>
        <dbReference type="ARBA" id="ARBA00023012"/>
    </source>
</evidence>
<evidence type="ECO:0000256" key="3">
    <source>
        <dbReference type="ARBA" id="ARBA00022679"/>
    </source>
</evidence>
<dbReference type="SUPFAM" id="SSF55874">
    <property type="entry name" value="ATPase domain of HSP90 chaperone/DNA topoisomerase II/histidine kinase"/>
    <property type="match status" value="1"/>
</dbReference>
<dbReference type="Gene3D" id="3.30.565.10">
    <property type="entry name" value="Histidine kinase-like ATPase, C-terminal domain"/>
    <property type="match status" value="1"/>
</dbReference>
<feature type="transmembrane region" description="Helical" evidence="9">
    <location>
        <begin position="66"/>
        <end position="83"/>
    </location>
</feature>
<dbReference type="GO" id="GO:0000155">
    <property type="term" value="F:phosphorelay sensor kinase activity"/>
    <property type="evidence" value="ECO:0007669"/>
    <property type="project" value="InterPro"/>
</dbReference>
<keyword evidence="4 9" id="KW-0812">Transmembrane</keyword>
<dbReference type="PANTHER" id="PTHR24421:SF37">
    <property type="entry name" value="SENSOR HISTIDINE KINASE NARS"/>
    <property type="match status" value="1"/>
</dbReference>
<evidence type="ECO:0000256" key="9">
    <source>
        <dbReference type="SAM" id="Phobius"/>
    </source>
</evidence>
<gene>
    <name evidence="12" type="ORF">Pflav_014110</name>
</gene>
<organism evidence="12 13">
    <name type="scientific">Phytohabitans flavus</name>
    <dbReference type="NCBI Taxonomy" id="1076124"/>
    <lineage>
        <taxon>Bacteria</taxon>
        <taxon>Bacillati</taxon>
        <taxon>Actinomycetota</taxon>
        <taxon>Actinomycetes</taxon>
        <taxon>Micromonosporales</taxon>
        <taxon>Micromonosporaceae</taxon>
    </lineage>
</organism>
<keyword evidence="5" id="KW-0418">Kinase</keyword>
<evidence type="ECO:0000259" key="11">
    <source>
        <dbReference type="Pfam" id="PF07730"/>
    </source>
</evidence>
<evidence type="ECO:0000256" key="2">
    <source>
        <dbReference type="ARBA" id="ARBA00022475"/>
    </source>
</evidence>
<comment type="subcellular location">
    <subcellularLocation>
        <location evidence="1">Cell membrane</location>
        <topology evidence="1">Multi-pass membrane protein</topology>
    </subcellularLocation>
</comment>
<dbReference type="EMBL" id="AP022870">
    <property type="protein sequence ID" value="BCB75001.1"/>
    <property type="molecule type" value="Genomic_DNA"/>
</dbReference>
<evidence type="ECO:0000313" key="13">
    <source>
        <dbReference type="Proteomes" id="UP000502508"/>
    </source>
</evidence>
<dbReference type="AlphaFoldDB" id="A0A6F8XMJ0"/>
<keyword evidence="8 9" id="KW-0472">Membrane</keyword>
<dbReference type="InterPro" id="IPR003594">
    <property type="entry name" value="HATPase_dom"/>
</dbReference>
<dbReference type="Pfam" id="PF07730">
    <property type="entry name" value="HisKA_3"/>
    <property type="match status" value="1"/>
</dbReference>
<dbReference type="GO" id="GO:0005886">
    <property type="term" value="C:plasma membrane"/>
    <property type="evidence" value="ECO:0007669"/>
    <property type="project" value="UniProtKB-SubCell"/>
</dbReference>
<evidence type="ECO:0000256" key="5">
    <source>
        <dbReference type="ARBA" id="ARBA00022777"/>
    </source>
</evidence>
<feature type="domain" description="Histidine kinase/HSP90-like ATPase" evidence="10">
    <location>
        <begin position="294"/>
        <end position="386"/>
    </location>
</feature>
<evidence type="ECO:0000313" key="12">
    <source>
        <dbReference type="EMBL" id="BCB75001.1"/>
    </source>
</evidence>
<protein>
    <submittedName>
        <fullName evidence="12">Uncharacterized protein</fullName>
    </submittedName>
</protein>
<keyword evidence="2" id="KW-1003">Cell membrane</keyword>